<name>A0A0N4TI28_BRUPA</name>
<reference evidence="3" key="1">
    <citation type="submission" date="2017-02" db="UniProtKB">
        <authorList>
            <consortium name="WormBaseParasite"/>
        </authorList>
    </citation>
    <scope>IDENTIFICATION</scope>
</reference>
<dbReference type="Proteomes" id="UP000278627">
    <property type="component" value="Unassembled WGS sequence"/>
</dbReference>
<dbReference type="AlphaFoldDB" id="A0A0N4TI28"/>
<sequence length="42" mass="5051">MAVKRNEFNRYTKDMKSDNNLLIIKERKNVNKLDSYEKKGDC</sequence>
<dbReference type="WBParaSite" id="BPAG_0000786701-mRNA-1">
    <property type="protein sequence ID" value="BPAG_0000786701-mRNA-1"/>
    <property type="gene ID" value="BPAG_0000786701"/>
</dbReference>
<evidence type="ECO:0000313" key="2">
    <source>
        <dbReference type="Proteomes" id="UP000278627"/>
    </source>
</evidence>
<gene>
    <name evidence="1" type="ORF">BPAG_LOCUS7829</name>
</gene>
<protein>
    <submittedName>
        <fullName evidence="3">Transposase</fullName>
    </submittedName>
</protein>
<dbReference type="EMBL" id="UZAD01013129">
    <property type="protein sequence ID" value="VDN89015.1"/>
    <property type="molecule type" value="Genomic_DNA"/>
</dbReference>
<evidence type="ECO:0000313" key="3">
    <source>
        <dbReference type="WBParaSite" id="BPAG_0000786701-mRNA-1"/>
    </source>
</evidence>
<reference evidence="1 2" key="2">
    <citation type="submission" date="2018-11" db="EMBL/GenBank/DDBJ databases">
        <authorList>
            <consortium name="Pathogen Informatics"/>
        </authorList>
    </citation>
    <scope>NUCLEOTIDE SEQUENCE [LARGE SCALE GENOMIC DNA]</scope>
</reference>
<evidence type="ECO:0000313" key="1">
    <source>
        <dbReference type="EMBL" id="VDN89015.1"/>
    </source>
</evidence>
<proteinExistence type="predicted"/>
<organism evidence="3">
    <name type="scientific">Brugia pahangi</name>
    <name type="common">Filarial nematode worm</name>
    <dbReference type="NCBI Taxonomy" id="6280"/>
    <lineage>
        <taxon>Eukaryota</taxon>
        <taxon>Metazoa</taxon>
        <taxon>Ecdysozoa</taxon>
        <taxon>Nematoda</taxon>
        <taxon>Chromadorea</taxon>
        <taxon>Rhabditida</taxon>
        <taxon>Spirurina</taxon>
        <taxon>Spiruromorpha</taxon>
        <taxon>Filarioidea</taxon>
        <taxon>Onchocercidae</taxon>
        <taxon>Brugia</taxon>
    </lineage>
</organism>
<keyword evidence="2" id="KW-1185">Reference proteome</keyword>
<accession>A0A0N4TI28</accession>